<dbReference type="Proteomes" id="UP000467193">
    <property type="component" value="Chromosome"/>
</dbReference>
<evidence type="ECO:0000256" key="1">
    <source>
        <dbReference type="SAM" id="MobiDB-lite"/>
    </source>
</evidence>
<evidence type="ECO:0000313" key="3">
    <source>
        <dbReference type="Proteomes" id="UP000467193"/>
    </source>
</evidence>
<name>A0A7I7QK39_9MYCO</name>
<accession>A0A7I7QK39</accession>
<evidence type="ECO:0000313" key="2">
    <source>
        <dbReference type="EMBL" id="BBY26460.1"/>
    </source>
</evidence>
<dbReference type="AlphaFoldDB" id="A0A7I7QK39"/>
<dbReference type="EMBL" id="AP022588">
    <property type="protein sequence ID" value="BBY26460.1"/>
    <property type="molecule type" value="Genomic_DNA"/>
</dbReference>
<dbReference type="KEGG" id="msei:MSEDJ_05560"/>
<feature type="compositionally biased region" description="Polar residues" evidence="1">
    <location>
        <begin position="73"/>
        <end position="87"/>
    </location>
</feature>
<feature type="region of interest" description="Disordered" evidence="1">
    <location>
        <begin position="25"/>
        <end position="94"/>
    </location>
</feature>
<sequence length="94" mass="10008">MLTVPPIVEHTTWPSIAWSFPSMVTFEPPGSALADSDADDDSDELDSDDDSDEADDDELGDASSPDEQPDRPATSNAAPLTATSTPRFTIGLLR</sequence>
<proteinExistence type="predicted"/>
<reference evidence="2 3" key="1">
    <citation type="journal article" date="2019" name="Emerg. Microbes Infect.">
        <title>Comprehensive subspecies identification of 175 nontuberculous mycobacteria species based on 7547 genomic profiles.</title>
        <authorList>
            <person name="Matsumoto Y."/>
            <person name="Kinjo T."/>
            <person name="Motooka D."/>
            <person name="Nabeya D."/>
            <person name="Jung N."/>
            <person name="Uechi K."/>
            <person name="Horii T."/>
            <person name="Iida T."/>
            <person name="Fujita J."/>
            <person name="Nakamura S."/>
        </authorList>
    </citation>
    <scope>NUCLEOTIDE SEQUENCE [LARGE SCALE GENOMIC DNA]</scope>
    <source>
        <strain evidence="2 3">JCM 17899</strain>
    </source>
</reference>
<gene>
    <name evidence="2" type="ORF">MSEDJ_05560</name>
</gene>
<protein>
    <submittedName>
        <fullName evidence="2">Uncharacterized protein</fullName>
    </submittedName>
</protein>
<keyword evidence="3" id="KW-1185">Reference proteome</keyword>
<feature type="compositionally biased region" description="Acidic residues" evidence="1">
    <location>
        <begin position="36"/>
        <end position="60"/>
    </location>
</feature>
<organism evidence="2 3">
    <name type="scientific">Mycolicibacterium sediminis</name>
    <dbReference type="NCBI Taxonomy" id="1286180"/>
    <lineage>
        <taxon>Bacteria</taxon>
        <taxon>Bacillati</taxon>
        <taxon>Actinomycetota</taxon>
        <taxon>Actinomycetes</taxon>
        <taxon>Mycobacteriales</taxon>
        <taxon>Mycobacteriaceae</taxon>
        <taxon>Mycolicibacterium</taxon>
    </lineage>
</organism>